<dbReference type="PANTHER" id="PTHR33376:SF7">
    <property type="entry name" value="C4-DICARBOXYLATE-BINDING PROTEIN DCTB"/>
    <property type="match status" value="1"/>
</dbReference>
<reference evidence="5 6" key="2">
    <citation type="journal article" date="2010" name="BMC Genomics">
        <title>The genome of Geobacter bemidjiensis, exemplar for the subsurface clade of Geobacter species that predominate in Fe(III)-reducing subsurface environments.</title>
        <authorList>
            <person name="Aklujkar M."/>
            <person name="Young N.D."/>
            <person name="Holmes D."/>
            <person name="Chavan M."/>
            <person name="Risso C."/>
            <person name="Kiss H.E."/>
            <person name="Han C.S."/>
            <person name="Land M.L."/>
            <person name="Lovley D.R."/>
        </authorList>
    </citation>
    <scope>NUCLEOTIDE SEQUENCE [LARGE SCALE GENOMIC DNA]</scope>
    <source>
        <strain evidence="6">ATCC BAA-1014 / DSM 16622 / JCM 12645 / Bem</strain>
    </source>
</reference>
<name>B5EHD1_CITBB</name>
<dbReference type="CDD" id="cd13674">
    <property type="entry name" value="PBP2_TRAP_SBP_like_1"/>
    <property type="match status" value="1"/>
</dbReference>
<dbReference type="STRING" id="404380.Gbem_2659"/>
<evidence type="ECO:0000256" key="1">
    <source>
        <dbReference type="ARBA" id="ARBA00009023"/>
    </source>
</evidence>
<dbReference type="FunFam" id="3.40.190.170:FF:000001">
    <property type="entry name" value="TRAP dicarboxylate transporter, DctP subunit"/>
    <property type="match status" value="1"/>
</dbReference>
<keyword evidence="2" id="KW-0813">Transport</keyword>
<organism evidence="5 6">
    <name type="scientific">Citrifermentans bemidjiense (strain ATCC BAA-1014 / DSM 16622 / JCM 12645 / Bem)</name>
    <name type="common">Geobacter bemidjiensis</name>
    <dbReference type="NCBI Taxonomy" id="404380"/>
    <lineage>
        <taxon>Bacteria</taxon>
        <taxon>Pseudomonadati</taxon>
        <taxon>Thermodesulfobacteriota</taxon>
        <taxon>Desulfuromonadia</taxon>
        <taxon>Geobacterales</taxon>
        <taxon>Geobacteraceae</taxon>
        <taxon>Citrifermentans</taxon>
    </lineage>
</organism>
<proteinExistence type="inferred from homology"/>
<sequence length="336" mass="36915">MSLKACLKALAMAAALALPLNAVAAPAPIVIKFSHVVAQNTPKGQAADYFKKIAEERTKGRVKVEVYPNSQLYKDKEEMEALQLGAVQMLAPSLAKFAPLGVREFEVFDLPFIFDNYQELHKVTQGPVGAKLLKKLEPKGIIGLAYWDNGFKVMSANKPLRSVADFKGQKMRIQSSKVLDSQMRAMGAIPQVMAFSEVYQALQTGVVNGTENPPSNLYTQKMHEVQKYVTLSDHGYLGYAVIVNKKFWEGLPADIRTTLTACMKDATKFANDVAKKDNDEALAGVKKSGRSQLIALTPQERAAWKKAMDKAHKENTSRIGADIVKEVYAATGYTAN</sequence>
<keyword evidence="3 4" id="KW-0732">Signal</keyword>
<reference evidence="5 6" key="1">
    <citation type="submission" date="2008-07" db="EMBL/GenBank/DDBJ databases">
        <title>Complete sequence of Geobacter bemidjiensis BEM.</title>
        <authorList>
            <consortium name="US DOE Joint Genome Institute"/>
            <person name="Lucas S."/>
            <person name="Copeland A."/>
            <person name="Lapidus A."/>
            <person name="Glavina del Rio T."/>
            <person name="Dalin E."/>
            <person name="Tice H."/>
            <person name="Bruce D."/>
            <person name="Goodwin L."/>
            <person name="Pitluck S."/>
            <person name="Kiss H."/>
            <person name="Brettin T."/>
            <person name="Detter J.C."/>
            <person name="Han C."/>
            <person name="Kuske C.R."/>
            <person name="Schmutz J."/>
            <person name="Larimer F."/>
            <person name="Land M."/>
            <person name="Hauser L."/>
            <person name="Kyrpides N."/>
            <person name="Lykidis A."/>
            <person name="Lovley D."/>
            <person name="Richardson P."/>
        </authorList>
    </citation>
    <scope>NUCLEOTIDE SEQUENCE [LARGE SCALE GENOMIC DNA]</scope>
    <source>
        <strain evidence="6">ATCC BAA-1014 / DSM 16622 / JCM 12645 / Bem</strain>
    </source>
</reference>
<evidence type="ECO:0000256" key="2">
    <source>
        <dbReference type="ARBA" id="ARBA00022448"/>
    </source>
</evidence>
<dbReference type="HOGENOM" id="CLU_036176_1_3_7"/>
<evidence type="ECO:0000313" key="6">
    <source>
        <dbReference type="Proteomes" id="UP000008825"/>
    </source>
</evidence>
<feature type="chain" id="PRO_5002829789" evidence="4">
    <location>
        <begin position="25"/>
        <end position="336"/>
    </location>
</feature>
<dbReference type="AlphaFoldDB" id="B5EHD1"/>
<feature type="signal peptide" evidence="4">
    <location>
        <begin position="1"/>
        <end position="24"/>
    </location>
</feature>
<dbReference type="PIRSF" id="PIRSF006470">
    <property type="entry name" value="DctB"/>
    <property type="match status" value="1"/>
</dbReference>
<dbReference type="InterPro" id="IPR038404">
    <property type="entry name" value="TRAP_DctP_sf"/>
</dbReference>
<dbReference type="EMBL" id="CP001124">
    <property type="protein sequence ID" value="ACH39667.1"/>
    <property type="molecule type" value="Genomic_DNA"/>
</dbReference>
<dbReference type="Proteomes" id="UP000008825">
    <property type="component" value="Chromosome"/>
</dbReference>
<dbReference type="PANTHER" id="PTHR33376">
    <property type="match status" value="1"/>
</dbReference>
<dbReference type="InterPro" id="IPR018389">
    <property type="entry name" value="DctP_fam"/>
</dbReference>
<accession>B5EHD1</accession>
<dbReference type="Pfam" id="PF03480">
    <property type="entry name" value="DctP"/>
    <property type="match status" value="1"/>
</dbReference>
<dbReference type="GO" id="GO:0015740">
    <property type="term" value="P:C4-dicarboxylate transport"/>
    <property type="evidence" value="ECO:0007669"/>
    <property type="project" value="TreeGrafter"/>
</dbReference>
<dbReference type="InterPro" id="IPR004682">
    <property type="entry name" value="TRAP_DctP"/>
</dbReference>
<dbReference type="OrthoDB" id="8690069at2"/>
<protein>
    <submittedName>
        <fullName evidence="5">TRAP proton/dicarboxylate symporter, periplasmic C4-dicarboxylate-binding protein</fullName>
    </submittedName>
</protein>
<keyword evidence="6" id="KW-1185">Reference proteome</keyword>
<evidence type="ECO:0000256" key="4">
    <source>
        <dbReference type="SAM" id="SignalP"/>
    </source>
</evidence>
<gene>
    <name evidence="5" type="primary">dctP</name>
    <name evidence="5" type="ordered locus">Gbem_2659</name>
</gene>
<dbReference type="Gene3D" id="3.40.190.170">
    <property type="entry name" value="Bacterial extracellular solute-binding protein, family 7"/>
    <property type="match status" value="1"/>
</dbReference>
<evidence type="ECO:0000313" key="5">
    <source>
        <dbReference type="EMBL" id="ACH39667.1"/>
    </source>
</evidence>
<dbReference type="RefSeq" id="WP_012531088.1">
    <property type="nucleotide sequence ID" value="NC_011146.1"/>
</dbReference>
<dbReference type="GO" id="GO:0055085">
    <property type="term" value="P:transmembrane transport"/>
    <property type="evidence" value="ECO:0007669"/>
    <property type="project" value="InterPro"/>
</dbReference>
<comment type="similarity">
    <text evidence="1">Belongs to the bacterial solute-binding protein 7 family.</text>
</comment>
<dbReference type="NCBIfam" id="NF037995">
    <property type="entry name" value="TRAP_S1"/>
    <property type="match status" value="1"/>
</dbReference>
<dbReference type="eggNOG" id="COG1638">
    <property type="taxonomic scope" value="Bacteria"/>
</dbReference>
<dbReference type="KEGG" id="gbm:Gbem_2659"/>
<dbReference type="GO" id="GO:0030288">
    <property type="term" value="C:outer membrane-bounded periplasmic space"/>
    <property type="evidence" value="ECO:0007669"/>
    <property type="project" value="InterPro"/>
</dbReference>
<evidence type="ECO:0000256" key="3">
    <source>
        <dbReference type="ARBA" id="ARBA00022729"/>
    </source>
</evidence>
<dbReference type="NCBIfam" id="TIGR00787">
    <property type="entry name" value="dctP"/>
    <property type="match status" value="1"/>
</dbReference>